<name>A0A1E5RE28_9ASCO</name>
<feature type="compositionally biased region" description="Low complexity" evidence="1">
    <location>
        <begin position="62"/>
        <end position="76"/>
    </location>
</feature>
<protein>
    <submittedName>
        <fullName evidence="2">Uncharacterized protein</fullName>
    </submittedName>
</protein>
<sequence>MSALQQWIGIAKRQVRNVRRTAETIANEILQPVEQQAQPQLQRVPIPVNENNGQSRLPFPVNRGNSNNFNGSDNFS</sequence>
<dbReference type="InParanoid" id="A0A1E5RE28"/>
<evidence type="ECO:0000313" key="3">
    <source>
        <dbReference type="Proteomes" id="UP000095728"/>
    </source>
</evidence>
<gene>
    <name evidence="2" type="ORF">AWRI3579_g2038</name>
</gene>
<organism evidence="2 3">
    <name type="scientific">Hanseniaspora osmophila</name>
    <dbReference type="NCBI Taxonomy" id="56408"/>
    <lineage>
        <taxon>Eukaryota</taxon>
        <taxon>Fungi</taxon>
        <taxon>Dikarya</taxon>
        <taxon>Ascomycota</taxon>
        <taxon>Saccharomycotina</taxon>
        <taxon>Saccharomycetes</taxon>
        <taxon>Saccharomycodales</taxon>
        <taxon>Saccharomycodaceae</taxon>
        <taxon>Hanseniaspora</taxon>
    </lineage>
</organism>
<dbReference type="AlphaFoldDB" id="A0A1E5RE28"/>
<evidence type="ECO:0000313" key="2">
    <source>
        <dbReference type="EMBL" id="OEJ85168.1"/>
    </source>
</evidence>
<dbReference type="EMBL" id="LPNM01000007">
    <property type="protein sequence ID" value="OEJ85168.1"/>
    <property type="molecule type" value="Genomic_DNA"/>
</dbReference>
<evidence type="ECO:0000256" key="1">
    <source>
        <dbReference type="SAM" id="MobiDB-lite"/>
    </source>
</evidence>
<dbReference type="Proteomes" id="UP000095728">
    <property type="component" value="Unassembled WGS sequence"/>
</dbReference>
<reference evidence="3" key="1">
    <citation type="journal article" date="2016" name="Genome Announc.">
        <title>Genome sequences of three species of Hanseniaspora isolated from spontaneous wine fermentations.</title>
        <authorList>
            <person name="Sternes P.R."/>
            <person name="Lee D."/>
            <person name="Kutyna D.R."/>
            <person name="Borneman A.R."/>
        </authorList>
    </citation>
    <scope>NUCLEOTIDE SEQUENCE [LARGE SCALE GENOMIC DNA]</scope>
    <source>
        <strain evidence="3">AWRI3579</strain>
    </source>
</reference>
<proteinExistence type="predicted"/>
<keyword evidence="3" id="KW-1185">Reference proteome</keyword>
<comment type="caution">
    <text evidence="2">The sequence shown here is derived from an EMBL/GenBank/DDBJ whole genome shotgun (WGS) entry which is preliminary data.</text>
</comment>
<accession>A0A1E5RE28</accession>
<feature type="region of interest" description="Disordered" evidence="1">
    <location>
        <begin position="47"/>
        <end position="76"/>
    </location>
</feature>